<organism evidence="1 2">
    <name type="scientific">Taxus chinensis</name>
    <name type="common">Chinese yew</name>
    <name type="synonym">Taxus wallichiana var. chinensis</name>
    <dbReference type="NCBI Taxonomy" id="29808"/>
    <lineage>
        <taxon>Eukaryota</taxon>
        <taxon>Viridiplantae</taxon>
        <taxon>Streptophyta</taxon>
        <taxon>Embryophyta</taxon>
        <taxon>Tracheophyta</taxon>
        <taxon>Spermatophyta</taxon>
        <taxon>Pinopsida</taxon>
        <taxon>Pinidae</taxon>
        <taxon>Conifers II</taxon>
        <taxon>Cupressales</taxon>
        <taxon>Taxaceae</taxon>
        <taxon>Taxus</taxon>
    </lineage>
</organism>
<name>A0AA38GA64_TAXCH</name>
<evidence type="ECO:0000313" key="2">
    <source>
        <dbReference type="Proteomes" id="UP000824469"/>
    </source>
</evidence>
<dbReference type="Proteomes" id="UP000824469">
    <property type="component" value="Unassembled WGS sequence"/>
</dbReference>
<dbReference type="AlphaFoldDB" id="A0AA38GA64"/>
<reference evidence="1 2" key="1">
    <citation type="journal article" date="2021" name="Nat. Plants">
        <title>The Taxus genome provides insights into paclitaxel biosynthesis.</title>
        <authorList>
            <person name="Xiong X."/>
            <person name="Gou J."/>
            <person name="Liao Q."/>
            <person name="Li Y."/>
            <person name="Zhou Q."/>
            <person name="Bi G."/>
            <person name="Li C."/>
            <person name="Du R."/>
            <person name="Wang X."/>
            <person name="Sun T."/>
            <person name="Guo L."/>
            <person name="Liang H."/>
            <person name="Lu P."/>
            <person name="Wu Y."/>
            <person name="Zhang Z."/>
            <person name="Ro D.K."/>
            <person name="Shang Y."/>
            <person name="Huang S."/>
            <person name="Yan J."/>
        </authorList>
    </citation>
    <scope>NUCLEOTIDE SEQUENCE [LARGE SCALE GENOMIC DNA]</scope>
    <source>
        <strain evidence="1">Ta-2019</strain>
    </source>
</reference>
<protein>
    <submittedName>
        <fullName evidence="1">Uncharacterized protein</fullName>
    </submittedName>
</protein>
<feature type="non-terminal residue" evidence="1">
    <location>
        <position position="194"/>
    </location>
</feature>
<dbReference type="EMBL" id="JAHRHJ020000004">
    <property type="protein sequence ID" value="KAH9317635.1"/>
    <property type="molecule type" value="Genomic_DNA"/>
</dbReference>
<keyword evidence="2" id="KW-1185">Reference proteome</keyword>
<proteinExistence type="predicted"/>
<evidence type="ECO:0000313" key="1">
    <source>
        <dbReference type="EMBL" id="KAH9317635.1"/>
    </source>
</evidence>
<gene>
    <name evidence="1" type="ORF">KI387_019404</name>
</gene>
<accession>A0AA38GA64</accession>
<comment type="caution">
    <text evidence="1">The sequence shown here is derived from an EMBL/GenBank/DDBJ whole genome shotgun (WGS) entry which is preliminary data.</text>
</comment>
<sequence length="194" mass="22001">MARGCPNCVKKEVRIAKICENGERCKRRASEKGKYRYVGGIEGQNCVEPKFKGSIQRRWWRTCPVGEGFAGEKDPRMRENAIPLGDQKPISESKSKVSENGKVDLGFQNPKPDNESWLFPKFDEANRIELPLNDSNGKDKGEFFRKETKSLVSFSLGKLEVKVSNYVKNIKVGSSALEEICDYLSNKTLICRFI</sequence>